<dbReference type="Pfam" id="PF04069">
    <property type="entry name" value="OpuAC"/>
    <property type="match status" value="2"/>
</dbReference>
<evidence type="ECO:0000256" key="6">
    <source>
        <dbReference type="SAM" id="SignalP"/>
    </source>
</evidence>
<feature type="signal peptide" evidence="6">
    <location>
        <begin position="1"/>
        <end position="21"/>
    </location>
</feature>
<dbReference type="GO" id="GO:0015226">
    <property type="term" value="F:carnitine transmembrane transporter activity"/>
    <property type="evidence" value="ECO:0007669"/>
    <property type="project" value="TreeGrafter"/>
</dbReference>
<keyword evidence="2" id="KW-0813">Transport</keyword>
<dbReference type="OrthoDB" id="9787902at2"/>
<protein>
    <submittedName>
        <fullName evidence="8">Glycine/betaine ABC transporter</fullName>
    </submittedName>
</protein>
<name>A0A410MAK3_9BACI</name>
<dbReference type="GO" id="GO:0031460">
    <property type="term" value="P:glycine betaine transport"/>
    <property type="evidence" value="ECO:0007669"/>
    <property type="project" value="TreeGrafter"/>
</dbReference>
<evidence type="ECO:0000259" key="7">
    <source>
        <dbReference type="Pfam" id="PF04069"/>
    </source>
</evidence>
<feature type="compositionally biased region" description="Low complexity" evidence="5">
    <location>
        <begin position="33"/>
        <end position="47"/>
    </location>
</feature>
<dbReference type="GO" id="GO:0043190">
    <property type="term" value="C:ATP-binding cassette (ABC) transporter complex"/>
    <property type="evidence" value="ECO:0007669"/>
    <property type="project" value="InterPro"/>
</dbReference>
<keyword evidence="6" id="KW-0732">Signal</keyword>
<accession>A0A410MAK3</accession>
<evidence type="ECO:0000256" key="2">
    <source>
        <dbReference type="ARBA" id="ARBA00022448"/>
    </source>
</evidence>
<dbReference type="Gene3D" id="3.10.105.10">
    <property type="entry name" value="Dipeptide-binding Protein, Domain 3"/>
    <property type="match status" value="1"/>
</dbReference>
<dbReference type="InterPro" id="IPR007210">
    <property type="entry name" value="ABC_Gly_betaine_transp_sub-bd"/>
</dbReference>
<dbReference type="EMBL" id="CP026118">
    <property type="protein sequence ID" value="QAS51696.1"/>
    <property type="molecule type" value="Genomic_DNA"/>
</dbReference>
<sequence length="314" mass="34239">MFNLNWKRFGMVAGLSLTLVAAGCGSSEDEGNETTGDSEGGESSSEEVNYGEELNYEITGIEAGAGVVATAETAVEEYENLSGWEVSTSSSGAMATALGEAVENEEPIVVTGWTPHWKFAKYDLKYLEDPKEVFGGEEQIKTMVRQGLEEEKPNAYKILDQFNWEAADMESVMLEITNGTSEQEAAQNWISENQDKVDAWTEGTEEVDGTEVELVYVNWDSEIASTNVIAEVMREQGFDVTITPLDNGPMWESVASGEVTGMVAAWLPGTHGDLYEEHKDSLEDLGANLEGAKIGLVVPEYMDVDSIEDLKPAE</sequence>
<evidence type="ECO:0000256" key="4">
    <source>
        <dbReference type="ARBA" id="ARBA00023136"/>
    </source>
</evidence>
<dbReference type="Gene3D" id="3.40.190.100">
    <property type="entry name" value="Glycine betaine-binding periplasmic protein, domain 2"/>
    <property type="match status" value="1"/>
</dbReference>
<evidence type="ECO:0000313" key="9">
    <source>
        <dbReference type="Proteomes" id="UP000287756"/>
    </source>
</evidence>
<keyword evidence="3" id="KW-1003">Cell membrane</keyword>
<evidence type="ECO:0000256" key="3">
    <source>
        <dbReference type="ARBA" id="ARBA00022475"/>
    </source>
</evidence>
<dbReference type="PROSITE" id="PS51257">
    <property type="entry name" value="PROKAR_LIPOPROTEIN"/>
    <property type="match status" value="1"/>
</dbReference>
<dbReference type="PANTHER" id="PTHR47737">
    <property type="entry name" value="GLYCINE BETAINE/PROLINE BETAINE TRANSPORT SYSTEM PERMEASE PROTEIN PROW"/>
    <property type="match status" value="1"/>
</dbReference>
<dbReference type="Proteomes" id="UP000287756">
    <property type="component" value="Chromosome"/>
</dbReference>
<dbReference type="GO" id="GO:0015871">
    <property type="term" value="P:choline transport"/>
    <property type="evidence" value="ECO:0007669"/>
    <property type="project" value="TreeGrafter"/>
</dbReference>
<dbReference type="KEGG" id="hli:HLI_05355"/>
<evidence type="ECO:0000313" key="8">
    <source>
        <dbReference type="EMBL" id="QAS51696.1"/>
    </source>
</evidence>
<comment type="subcellular location">
    <subcellularLocation>
        <location evidence="1">Cell membrane</location>
    </subcellularLocation>
</comment>
<feature type="domain" description="ABC-type glycine betaine transport system substrate-binding" evidence="7">
    <location>
        <begin position="51"/>
        <end position="192"/>
    </location>
</feature>
<organism evidence="8 9">
    <name type="scientific">Halobacillus litoralis</name>
    <dbReference type="NCBI Taxonomy" id="45668"/>
    <lineage>
        <taxon>Bacteria</taxon>
        <taxon>Bacillati</taxon>
        <taxon>Bacillota</taxon>
        <taxon>Bacilli</taxon>
        <taxon>Bacillales</taxon>
        <taxon>Bacillaceae</taxon>
        <taxon>Halobacillus</taxon>
    </lineage>
</organism>
<evidence type="ECO:0000256" key="1">
    <source>
        <dbReference type="ARBA" id="ARBA00004236"/>
    </source>
</evidence>
<dbReference type="SUPFAM" id="SSF53850">
    <property type="entry name" value="Periplasmic binding protein-like II"/>
    <property type="match status" value="2"/>
</dbReference>
<keyword evidence="4" id="KW-0472">Membrane</keyword>
<feature type="chain" id="PRO_5038580947" evidence="6">
    <location>
        <begin position="22"/>
        <end position="314"/>
    </location>
</feature>
<evidence type="ECO:0000256" key="5">
    <source>
        <dbReference type="SAM" id="MobiDB-lite"/>
    </source>
</evidence>
<proteinExistence type="predicted"/>
<dbReference type="AlphaFoldDB" id="A0A410MAK3"/>
<gene>
    <name evidence="8" type="ORF">HLI_05355</name>
</gene>
<reference evidence="8 9" key="1">
    <citation type="submission" date="2018-01" db="EMBL/GenBank/DDBJ databases">
        <title>The whole genome sequencing and assembly of Halobacillus litoralis ERB031 strain.</title>
        <authorList>
            <person name="Lee S.-J."/>
            <person name="Park M.-K."/>
            <person name="Kim J.-Y."/>
            <person name="Lee Y.-J."/>
            <person name="Yi H."/>
            <person name="Bahn Y.-S."/>
            <person name="Kim J.F."/>
            <person name="Lee D.-W."/>
        </authorList>
    </citation>
    <scope>NUCLEOTIDE SEQUENCE [LARGE SCALE GENOMIC DNA]</scope>
    <source>
        <strain evidence="8 9">ERB 031</strain>
    </source>
</reference>
<dbReference type="GO" id="GO:0005275">
    <property type="term" value="F:amine transmembrane transporter activity"/>
    <property type="evidence" value="ECO:0007669"/>
    <property type="project" value="TreeGrafter"/>
</dbReference>
<dbReference type="RefSeq" id="WP_128523665.1">
    <property type="nucleotide sequence ID" value="NZ_CANLVY010000008.1"/>
</dbReference>
<feature type="domain" description="ABC-type glycine betaine transport system substrate-binding" evidence="7">
    <location>
        <begin position="211"/>
        <end position="311"/>
    </location>
</feature>
<dbReference type="PANTHER" id="PTHR47737:SF1">
    <property type="entry name" value="GLYCINE BETAINE_PROLINE BETAINE TRANSPORT SYSTEM PERMEASE PROTEIN PROW"/>
    <property type="match status" value="1"/>
</dbReference>
<feature type="region of interest" description="Disordered" evidence="5">
    <location>
        <begin position="24"/>
        <end position="47"/>
    </location>
</feature>